<evidence type="ECO:0000313" key="14">
    <source>
        <dbReference type="EMBL" id="AHA03536.1"/>
    </source>
</evidence>
<organism evidence="14">
    <name type="scientific">Athyma selenophora</name>
    <name type="common">staff sergeant</name>
    <dbReference type="NCBI Taxonomy" id="351417"/>
    <lineage>
        <taxon>Eukaryota</taxon>
        <taxon>Metazoa</taxon>
        <taxon>Ecdysozoa</taxon>
        <taxon>Arthropoda</taxon>
        <taxon>Hexapoda</taxon>
        <taxon>Insecta</taxon>
        <taxon>Pterygota</taxon>
        <taxon>Neoptera</taxon>
        <taxon>Endopterygota</taxon>
        <taxon>Lepidoptera</taxon>
        <taxon>Glossata</taxon>
        <taxon>Ditrysia</taxon>
        <taxon>Papilionoidea</taxon>
        <taxon>Nymphalidae</taxon>
        <taxon>Limenitidinae</taxon>
        <taxon>Limenitidini</taxon>
        <taxon>Athyma</taxon>
    </lineage>
</organism>
<dbReference type="CTD" id="4509"/>
<dbReference type="GO" id="GO:0015078">
    <property type="term" value="F:proton transmembrane transporter activity"/>
    <property type="evidence" value="ECO:0007669"/>
    <property type="project" value="InterPro"/>
</dbReference>
<dbReference type="GeneID" id="19736295"/>
<evidence type="ECO:0000256" key="8">
    <source>
        <dbReference type="ARBA" id="ARBA00022989"/>
    </source>
</evidence>
<keyword evidence="6 12" id="KW-0812">Transmembrane</keyword>
<keyword evidence="8 13" id="KW-1133">Transmembrane helix</keyword>
<dbReference type="InterPro" id="IPR001421">
    <property type="entry name" value="ATP8_metazoa"/>
</dbReference>
<keyword evidence="10 12" id="KW-0496">Mitochondrion</keyword>
<dbReference type="AlphaFoldDB" id="A0A067YBN8"/>
<sequence>MPQMMPINWILSFIFFIMIFIIFNIMNYFIFNYKNNNYNNIINKKLMKNNFYWKW</sequence>
<evidence type="ECO:0000256" key="9">
    <source>
        <dbReference type="ARBA" id="ARBA00023065"/>
    </source>
</evidence>
<dbReference type="Pfam" id="PF00895">
    <property type="entry name" value="ATP-synt_8"/>
    <property type="match status" value="1"/>
</dbReference>
<evidence type="ECO:0000256" key="1">
    <source>
        <dbReference type="ARBA" id="ARBA00004304"/>
    </source>
</evidence>
<keyword evidence="11 13" id="KW-0472">Membrane</keyword>
<dbReference type="RefSeq" id="YP_009045185.1">
    <property type="nucleotide sequence ID" value="NC_024393.1"/>
</dbReference>
<comment type="subcellular location">
    <subcellularLocation>
        <location evidence="1 12">Mitochondrion membrane</location>
        <topology evidence="1 12">Single-pass membrane protein</topology>
    </subcellularLocation>
</comment>
<evidence type="ECO:0000256" key="11">
    <source>
        <dbReference type="ARBA" id="ARBA00023136"/>
    </source>
</evidence>
<protein>
    <recommendedName>
        <fullName evidence="12">ATP synthase complex subunit 8</fullName>
    </recommendedName>
</protein>
<evidence type="ECO:0000256" key="3">
    <source>
        <dbReference type="ARBA" id="ARBA00011291"/>
    </source>
</evidence>
<dbReference type="GO" id="GO:0031966">
    <property type="term" value="C:mitochondrial membrane"/>
    <property type="evidence" value="ECO:0007669"/>
    <property type="project" value="UniProtKB-SubCell"/>
</dbReference>
<evidence type="ECO:0000256" key="2">
    <source>
        <dbReference type="ARBA" id="ARBA00008892"/>
    </source>
</evidence>
<name>A0A067YBN8_9NEOP</name>
<keyword evidence="5 12" id="KW-0138">CF(0)</keyword>
<evidence type="ECO:0000256" key="7">
    <source>
        <dbReference type="ARBA" id="ARBA00022781"/>
    </source>
</evidence>
<dbReference type="GO" id="GO:0045259">
    <property type="term" value="C:proton-transporting ATP synthase complex"/>
    <property type="evidence" value="ECO:0007669"/>
    <property type="project" value="UniProtKB-KW"/>
</dbReference>
<gene>
    <name evidence="14" type="primary">ATP8</name>
</gene>
<comment type="similarity">
    <text evidence="2 12">Belongs to the ATPase protein 8 family.</text>
</comment>
<evidence type="ECO:0000256" key="4">
    <source>
        <dbReference type="ARBA" id="ARBA00022448"/>
    </source>
</evidence>
<keyword evidence="7 12" id="KW-0375">Hydrogen ion transport</keyword>
<dbReference type="EMBL" id="KF590525">
    <property type="protein sequence ID" value="AHA03536.1"/>
    <property type="molecule type" value="Genomic_DNA"/>
</dbReference>
<proteinExistence type="inferred from homology"/>
<geneLocation type="mitochondrion" evidence="14"/>
<reference evidence="14" key="2">
    <citation type="journal article" date="2014" name="BMC Genomics">
        <title>Mitogenomic sequences effectively recover relationships within brush-footed butterflies (Lepidoptera: Nymphalidae).</title>
        <authorList>
            <person name="Wu L.W."/>
            <person name="Lin L.H."/>
            <person name="Lees D.C."/>
            <person name="Hsu Y.F."/>
        </authorList>
    </citation>
    <scope>NUCLEOTIDE SEQUENCE</scope>
    <source>
        <strain evidence="14">LWW1204387</strain>
    </source>
</reference>
<evidence type="ECO:0000256" key="5">
    <source>
        <dbReference type="ARBA" id="ARBA00022547"/>
    </source>
</evidence>
<keyword evidence="4 12" id="KW-0813">Transport</keyword>
<feature type="transmembrane region" description="Helical" evidence="13">
    <location>
        <begin position="7"/>
        <end position="30"/>
    </location>
</feature>
<comment type="subunit">
    <text evidence="3">F-type ATPases have 2 components, CF(1) - the catalytic core - and CF(0) - the membrane proton channel.</text>
</comment>
<reference evidence="14" key="1">
    <citation type="submission" date="2013-08" db="EMBL/GenBank/DDBJ databases">
        <authorList>
            <person name="Wu L.-W."/>
            <person name="Lin L.-H."/>
            <person name="Chen T.-W."/>
        </authorList>
    </citation>
    <scope>NUCLEOTIDE SEQUENCE</scope>
    <source>
        <strain evidence="14">LWW1204387</strain>
    </source>
</reference>
<evidence type="ECO:0000256" key="6">
    <source>
        <dbReference type="ARBA" id="ARBA00022692"/>
    </source>
</evidence>
<evidence type="ECO:0000256" key="10">
    <source>
        <dbReference type="ARBA" id="ARBA00023128"/>
    </source>
</evidence>
<evidence type="ECO:0000256" key="12">
    <source>
        <dbReference type="RuleBase" id="RU003661"/>
    </source>
</evidence>
<dbReference type="GO" id="GO:0015986">
    <property type="term" value="P:proton motive force-driven ATP synthesis"/>
    <property type="evidence" value="ECO:0007669"/>
    <property type="project" value="InterPro"/>
</dbReference>
<evidence type="ECO:0000256" key="13">
    <source>
        <dbReference type="SAM" id="Phobius"/>
    </source>
</evidence>
<accession>A0A067YBN8</accession>
<keyword evidence="9 12" id="KW-0406">Ion transport</keyword>